<dbReference type="Pfam" id="PF13306">
    <property type="entry name" value="LRR_5"/>
    <property type="match status" value="1"/>
</dbReference>
<evidence type="ECO:0000313" key="3">
    <source>
        <dbReference type="EMBL" id="NSF72855.1"/>
    </source>
</evidence>
<dbReference type="EMBL" id="JAAIPF010000004">
    <property type="protein sequence ID" value="NSF72855.1"/>
    <property type="molecule type" value="Genomic_DNA"/>
</dbReference>
<feature type="domain" description="Fibronectin type-III" evidence="2">
    <location>
        <begin position="345"/>
        <end position="437"/>
    </location>
</feature>
<feature type="signal peptide" evidence="1">
    <location>
        <begin position="1"/>
        <end position="23"/>
    </location>
</feature>
<dbReference type="Gene3D" id="3.80.10.10">
    <property type="entry name" value="Ribonuclease Inhibitor"/>
    <property type="match status" value="2"/>
</dbReference>
<dbReference type="InterPro" id="IPR036116">
    <property type="entry name" value="FN3_sf"/>
</dbReference>
<proteinExistence type="predicted"/>
<comment type="caution">
    <text evidence="3">The sequence shown here is derived from an EMBL/GenBank/DDBJ whole genome shotgun (WGS) entry which is preliminary data.</text>
</comment>
<dbReference type="InterPro" id="IPR013783">
    <property type="entry name" value="Ig-like_fold"/>
</dbReference>
<sequence length="437" mass="47711">MKKKAMSIILAAMMAMTPMSVSAQEVFTSESIPAVEISTELEAGTSSAEKKYQGFTYIEENGAIVITHYSGNAVNVKIPETIKGKKVLYIRGINAFNSKKIKSVSMPSILGVGNLAFSGCTNLTSVSMPKVRSIGLSAFSNSGLTSVKLPAVETISPSAFSNCIKLTSVSIPIARIIGREAFMGCINLKNITLSYRLSDIQERAFINCAATSIKLQDLYGSISIGKNAFGYKYEDNGTINKINGFKIYGNVGTNVEKYAKGNGFDFINCKPAAGRFSLSLKSKTMNYTGKMVKPGITVTYKGKKVSSKNYTVKYFNNKEVGTATVLVTGKGSYKNCSGFTTFEILPSPVQNWKCVSNKKGTIQVTWKYNKNADLYRIEFSTKADFSDMISEMIYDPNKTTCTKENLKSGKKYYVRICVSDVNGKTSNWSKVATVVVK</sequence>
<dbReference type="InterPro" id="IPR032675">
    <property type="entry name" value="LRR_dom_sf"/>
</dbReference>
<evidence type="ECO:0000313" key="4">
    <source>
        <dbReference type="Proteomes" id="UP000822152"/>
    </source>
</evidence>
<dbReference type="SUPFAM" id="SSF52058">
    <property type="entry name" value="L domain-like"/>
    <property type="match status" value="1"/>
</dbReference>
<dbReference type="InterPro" id="IPR053139">
    <property type="entry name" value="Surface_bspA-like"/>
</dbReference>
<dbReference type="PANTHER" id="PTHR45661:SF3">
    <property type="entry name" value="IG-LIKE DOMAIN-CONTAINING PROTEIN"/>
    <property type="match status" value="1"/>
</dbReference>
<dbReference type="PROSITE" id="PS50853">
    <property type="entry name" value="FN3"/>
    <property type="match status" value="1"/>
</dbReference>
<protein>
    <submittedName>
        <fullName evidence="3">Leucine-rich repeat protein</fullName>
    </submittedName>
</protein>
<keyword evidence="4" id="KW-1185">Reference proteome</keyword>
<dbReference type="Proteomes" id="UP000822152">
    <property type="component" value="Unassembled WGS sequence"/>
</dbReference>
<reference evidence="3 4" key="1">
    <citation type="journal article" date="2020" name="Cell Host Microbe">
        <title>Functional and Genomic Variation between Human-Derived Isolates of Lachnospiraceae Reveals Inter- and Intra-Species Diversity.</title>
        <authorList>
            <person name="Sorbara M.T."/>
            <person name="Littmann E.R."/>
            <person name="Fontana E."/>
            <person name="Moody T.U."/>
            <person name="Kohout C.E."/>
            <person name="Gjonbalaj M."/>
            <person name="Eaton V."/>
            <person name="Seok R."/>
            <person name="Leiner I.M."/>
            <person name="Pamer E.G."/>
        </authorList>
    </citation>
    <scope>NUCLEOTIDE SEQUENCE [LARGE SCALE GENOMIC DNA]</scope>
    <source>
        <strain evidence="3 4">MSK.20.11</strain>
    </source>
</reference>
<accession>A0ABX2GMM5</accession>
<dbReference type="InterPro" id="IPR026906">
    <property type="entry name" value="LRR_5"/>
</dbReference>
<name>A0ABX2GMM5_9FIRM</name>
<evidence type="ECO:0000259" key="2">
    <source>
        <dbReference type="PROSITE" id="PS50853"/>
    </source>
</evidence>
<evidence type="ECO:0000256" key="1">
    <source>
        <dbReference type="SAM" id="SignalP"/>
    </source>
</evidence>
<dbReference type="Pfam" id="PF00041">
    <property type="entry name" value="fn3"/>
    <property type="match status" value="1"/>
</dbReference>
<dbReference type="PANTHER" id="PTHR45661">
    <property type="entry name" value="SURFACE ANTIGEN"/>
    <property type="match status" value="1"/>
</dbReference>
<feature type="chain" id="PRO_5046207452" evidence="1">
    <location>
        <begin position="24"/>
        <end position="437"/>
    </location>
</feature>
<dbReference type="InterPro" id="IPR003961">
    <property type="entry name" value="FN3_dom"/>
</dbReference>
<keyword evidence="1" id="KW-0732">Signal</keyword>
<dbReference type="RefSeq" id="WP_173742595.1">
    <property type="nucleotide sequence ID" value="NZ_JAAIPF010000004.1"/>
</dbReference>
<organism evidence="3 4">
    <name type="scientific">Blautia wexlerae</name>
    <dbReference type="NCBI Taxonomy" id="418240"/>
    <lineage>
        <taxon>Bacteria</taxon>
        <taxon>Bacillati</taxon>
        <taxon>Bacillota</taxon>
        <taxon>Clostridia</taxon>
        <taxon>Lachnospirales</taxon>
        <taxon>Lachnospiraceae</taxon>
        <taxon>Blautia</taxon>
    </lineage>
</organism>
<dbReference type="SUPFAM" id="SSF49265">
    <property type="entry name" value="Fibronectin type III"/>
    <property type="match status" value="1"/>
</dbReference>
<dbReference type="Gene3D" id="2.60.40.10">
    <property type="entry name" value="Immunoglobulins"/>
    <property type="match status" value="1"/>
</dbReference>
<dbReference type="CDD" id="cd00063">
    <property type="entry name" value="FN3"/>
    <property type="match status" value="1"/>
</dbReference>
<gene>
    <name evidence="3" type="ORF">G4952_03255</name>
</gene>